<gene>
    <name evidence="2" type="ORF">S03H2_34135</name>
</gene>
<dbReference type="EMBL" id="BARU01020813">
    <property type="protein sequence ID" value="GAH53371.1"/>
    <property type="molecule type" value="Genomic_DNA"/>
</dbReference>
<evidence type="ECO:0000259" key="1">
    <source>
        <dbReference type="Pfam" id="PF03205"/>
    </source>
</evidence>
<dbReference type="SUPFAM" id="SSF52540">
    <property type="entry name" value="P-loop containing nucleoside triphosphate hydrolases"/>
    <property type="match status" value="1"/>
</dbReference>
<dbReference type="GO" id="GO:0006777">
    <property type="term" value="P:Mo-molybdopterin cofactor biosynthetic process"/>
    <property type="evidence" value="ECO:0007669"/>
    <property type="project" value="InterPro"/>
</dbReference>
<dbReference type="InterPro" id="IPR052539">
    <property type="entry name" value="MGD_biosynthesis_adapter"/>
</dbReference>
<dbReference type="AlphaFoldDB" id="X1G609"/>
<proteinExistence type="predicted"/>
<protein>
    <recommendedName>
        <fullName evidence="1">Molybdopterin-guanine dinucleotide biosynthesis protein B (MobB) domain-containing protein</fullName>
    </recommendedName>
</protein>
<feature type="non-terminal residue" evidence="2">
    <location>
        <position position="58"/>
    </location>
</feature>
<organism evidence="2">
    <name type="scientific">marine sediment metagenome</name>
    <dbReference type="NCBI Taxonomy" id="412755"/>
    <lineage>
        <taxon>unclassified sequences</taxon>
        <taxon>metagenomes</taxon>
        <taxon>ecological metagenomes</taxon>
    </lineage>
</organism>
<comment type="caution">
    <text evidence="2">The sequence shown here is derived from an EMBL/GenBank/DDBJ whole genome shotgun (WGS) entry which is preliminary data.</text>
</comment>
<accession>X1G609</accession>
<feature type="domain" description="Molybdopterin-guanine dinucleotide biosynthesis protein B (MobB)" evidence="1">
    <location>
        <begin position="3"/>
        <end position="56"/>
    </location>
</feature>
<dbReference type="PANTHER" id="PTHR40072">
    <property type="entry name" value="MOLYBDOPTERIN-GUANINE DINUCLEOTIDE BIOSYNTHESIS ADAPTER PROTEIN-RELATED"/>
    <property type="match status" value="1"/>
</dbReference>
<dbReference type="InterPro" id="IPR004435">
    <property type="entry name" value="MobB_dom"/>
</dbReference>
<dbReference type="Pfam" id="PF03205">
    <property type="entry name" value="MobB"/>
    <property type="match status" value="1"/>
</dbReference>
<sequence>MKIISVIGYSGSGKTYIIEKIIRKLKFELDIEVDVIKYIHEHRVDEKGKDSFRFSESR</sequence>
<dbReference type="PANTHER" id="PTHR40072:SF1">
    <property type="entry name" value="MOLYBDOPTERIN-GUANINE DINUCLEOTIDE BIOSYNTHESIS ADAPTER PROTEIN"/>
    <property type="match status" value="1"/>
</dbReference>
<reference evidence="2" key="1">
    <citation type="journal article" date="2014" name="Front. Microbiol.">
        <title>High frequency of phylogenetically diverse reductive dehalogenase-homologous genes in deep subseafloor sedimentary metagenomes.</title>
        <authorList>
            <person name="Kawai M."/>
            <person name="Futagami T."/>
            <person name="Toyoda A."/>
            <person name="Takaki Y."/>
            <person name="Nishi S."/>
            <person name="Hori S."/>
            <person name="Arai W."/>
            <person name="Tsubouchi T."/>
            <person name="Morono Y."/>
            <person name="Uchiyama I."/>
            <person name="Ito T."/>
            <person name="Fujiyama A."/>
            <person name="Inagaki F."/>
            <person name="Takami H."/>
        </authorList>
    </citation>
    <scope>NUCLEOTIDE SEQUENCE</scope>
    <source>
        <strain evidence="2">Expedition CK06-06</strain>
    </source>
</reference>
<dbReference type="InterPro" id="IPR027417">
    <property type="entry name" value="P-loop_NTPase"/>
</dbReference>
<dbReference type="GO" id="GO:0005525">
    <property type="term" value="F:GTP binding"/>
    <property type="evidence" value="ECO:0007669"/>
    <property type="project" value="InterPro"/>
</dbReference>
<evidence type="ECO:0000313" key="2">
    <source>
        <dbReference type="EMBL" id="GAH53371.1"/>
    </source>
</evidence>
<dbReference type="Gene3D" id="3.40.50.300">
    <property type="entry name" value="P-loop containing nucleotide triphosphate hydrolases"/>
    <property type="match status" value="1"/>
</dbReference>
<name>X1G609_9ZZZZ</name>